<keyword evidence="6 7" id="KW-0472">Membrane</keyword>
<dbReference type="InterPro" id="IPR020846">
    <property type="entry name" value="MFS_dom"/>
</dbReference>
<keyword evidence="10" id="KW-1185">Reference proteome</keyword>
<dbReference type="PANTHER" id="PTHR43266:SF9">
    <property type="entry name" value="PERMEASE, MAJOR FACILITATOR SUPERFAMILY-RELATED"/>
    <property type="match status" value="1"/>
</dbReference>
<evidence type="ECO:0000256" key="1">
    <source>
        <dbReference type="ARBA" id="ARBA00004651"/>
    </source>
</evidence>
<keyword evidence="4 7" id="KW-0812">Transmembrane</keyword>
<evidence type="ECO:0000256" key="6">
    <source>
        <dbReference type="ARBA" id="ARBA00023136"/>
    </source>
</evidence>
<feature type="transmembrane region" description="Helical" evidence="7">
    <location>
        <begin position="69"/>
        <end position="87"/>
    </location>
</feature>
<feature type="transmembrane region" description="Helical" evidence="7">
    <location>
        <begin position="283"/>
        <end position="303"/>
    </location>
</feature>
<feature type="transmembrane region" description="Helical" evidence="7">
    <location>
        <begin position="37"/>
        <end position="62"/>
    </location>
</feature>
<feature type="transmembrane region" description="Helical" evidence="7">
    <location>
        <begin position="135"/>
        <end position="157"/>
    </location>
</feature>
<name>A0AA45C6U7_9BACT</name>
<dbReference type="RefSeq" id="WP_109604757.1">
    <property type="nucleotide sequence ID" value="NZ_QGGI01000008.1"/>
</dbReference>
<organism evidence="9 10">
    <name type="scientific">Oceanotoga teriensis</name>
    <dbReference type="NCBI Taxonomy" id="515440"/>
    <lineage>
        <taxon>Bacteria</taxon>
        <taxon>Thermotogati</taxon>
        <taxon>Thermotogota</taxon>
        <taxon>Thermotogae</taxon>
        <taxon>Petrotogales</taxon>
        <taxon>Petrotogaceae</taxon>
        <taxon>Oceanotoga</taxon>
    </lineage>
</organism>
<feature type="transmembrane region" description="Helical" evidence="7">
    <location>
        <begin position="348"/>
        <end position="367"/>
    </location>
</feature>
<gene>
    <name evidence="9" type="ORF">C7380_10858</name>
</gene>
<evidence type="ECO:0000313" key="10">
    <source>
        <dbReference type="Proteomes" id="UP000245921"/>
    </source>
</evidence>
<dbReference type="InterPro" id="IPR036259">
    <property type="entry name" value="MFS_trans_sf"/>
</dbReference>
<protein>
    <submittedName>
        <fullName evidence="9">MFS family arabinose efflux permease</fullName>
    </submittedName>
</protein>
<evidence type="ECO:0000256" key="7">
    <source>
        <dbReference type="SAM" id="Phobius"/>
    </source>
</evidence>
<reference evidence="9 10" key="1">
    <citation type="submission" date="2018-05" db="EMBL/GenBank/DDBJ databases">
        <title>Genomic Encyclopedia of Type Strains, Phase IV (KMG-IV): sequencing the most valuable type-strain genomes for metagenomic binning, comparative biology and taxonomic classification.</title>
        <authorList>
            <person name="Goeker M."/>
        </authorList>
    </citation>
    <scope>NUCLEOTIDE SEQUENCE [LARGE SCALE GENOMIC DNA]</scope>
    <source>
        <strain evidence="9 10">DSM 24906</strain>
    </source>
</reference>
<evidence type="ECO:0000313" key="9">
    <source>
        <dbReference type="EMBL" id="PWJ93229.1"/>
    </source>
</evidence>
<feature type="transmembrane region" description="Helical" evidence="7">
    <location>
        <begin position="255"/>
        <end position="276"/>
    </location>
</feature>
<dbReference type="EMBL" id="QGGI01000008">
    <property type="protein sequence ID" value="PWJ93229.1"/>
    <property type="molecule type" value="Genomic_DNA"/>
</dbReference>
<comment type="subcellular location">
    <subcellularLocation>
        <location evidence="1">Cell membrane</location>
        <topology evidence="1">Multi-pass membrane protein</topology>
    </subcellularLocation>
</comment>
<comment type="caution">
    <text evidence="9">The sequence shown here is derived from an EMBL/GenBank/DDBJ whole genome shotgun (WGS) entry which is preliminary data.</text>
</comment>
<feature type="transmembrane region" description="Helical" evidence="7">
    <location>
        <begin position="215"/>
        <end position="243"/>
    </location>
</feature>
<dbReference type="Gene3D" id="1.20.1250.20">
    <property type="entry name" value="MFS general substrate transporter like domains"/>
    <property type="match status" value="1"/>
</dbReference>
<dbReference type="InterPro" id="IPR011701">
    <property type="entry name" value="MFS"/>
</dbReference>
<dbReference type="Proteomes" id="UP000245921">
    <property type="component" value="Unassembled WGS sequence"/>
</dbReference>
<keyword evidence="3" id="KW-1003">Cell membrane</keyword>
<dbReference type="AlphaFoldDB" id="A0AA45C6U7"/>
<feature type="domain" description="Major facilitator superfamily (MFS) profile" evidence="8">
    <location>
        <begin position="4"/>
        <end position="400"/>
    </location>
</feature>
<evidence type="ECO:0000259" key="8">
    <source>
        <dbReference type="PROSITE" id="PS50850"/>
    </source>
</evidence>
<dbReference type="Pfam" id="PF07690">
    <property type="entry name" value="MFS_1"/>
    <property type="match status" value="1"/>
</dbReference>
<evidence type="ECO:0000256" key="3">
    <source>
        <dbReference type="ARBA" id="ARBA00022475"/>
    </source>
</evidence>
<accession>A0AA45C6U7</accession>
<feature type="transmembrane region" description="Helical" evidence="7">
    <location>
        <begin position="309"/>
        <end position="336"/>
    </location>
</feature>
<feature type="transmembrane region" description="Helical" evidence="7">
    <location>
        <begin position="93"/>
        <end position="114"/>
    </location>
</feature>
<feature type="transmembrane region" description="Helical" evidence="7">
    <location>
        <begin position="379"/>
        <end position="400"/>
    </location>
</feature>
<dbReference type="CDD" id="cd06173">
    <property type="entry name" value="MFS_MefA_like"/>
    <property type="match status" value="1"/>
</dbReference>
<sequence>MNKNFIFIVIGQIISLFGNSILRFTLPLYLLRITESISLFGIVSAISFIPLIIMSLIGGVIADRKNKRNIMVFLDFFTAFIIFIYTIIYNHISLIPCLIITLIILYGIQGTYHPTVQSSIPLIVSKDKIMQGNSIINLVNSLANFSGPIIGGILFGIYGINPILIVSIICFLFSAILELFIIIPFKKSTYSEKTFSILKKDLSLSFNFMIKEKPILWKSILIISLFNLFMSSMLIVGIPSIFIKTLKLSDNLYGITQGILGIGSIFGGIVTGILNTKLNIKKSYYLLLGATISIFPMIITLIISKSIIINYIIISIMGFSIMTFATMFSIQMITFVQIQTPTEISGKVISCLLGLSLCAMPIGQALYGILFQNWISTPWIVLIISLLSSLIISFFSKFTFQNL</sequence>
<feature type="transmembrane region" description="Helical" evidence="7">
    <location>
        <begin position="7"/>
        <end position="31"/>
    </location>
</feature>
<dbReference type="GO" id="GO:0005886">
    <property type="term" value="C:plasma membrane"/>
    <property type="evidence" value="ECO:0007669"/>
    <property type="project" value="UniProtKB-SubCell"/>
</dbReference>
<evidence type="ECO:0000256" key="5">
    <source>
        <dbReference type="ARBA" id="ARBA00022989"/>
    </source>
</evidence>
<keyword evidence="5 7" id="KW-1133">Transmembrane helix</keyword>
<keyword evidence="2" id="KW-0813">Transport</keyword>
<proteinExistence type="predicted"/>
<feature type="transmembrane region" description="Helical" evidence="7">
    <location>
        <begin position="163"/>
        <end position="183"/>
    </location>
</feature>
<dbReference type="GO" id="GO:0022857">
    <property type="term" value="F:transmembrane transporter activity"/>
    <property type="evidence" value="ECO:0007669"/>
    <property type="project" value="InterPro"/>
</dbReference>
<evidence type="ECO:0000256" key="4">
    <source>
        <dbReference type="ARBA" id="ARBA00022692"/>
    </source>
</evidence>
<dbReference type="SUPFAM" id="SSF103473">
    <property type="entry name" value="MFS general substrate transporter"/>
    <property type="match status" value="1"/>
</dbReference>
<dbReference type="PANTHER" id="PTHR43266">
    <property type="entry name" value="MACROLIDE-EFFLUX PROTEIN"/>
    <property type="match status" value="1"/>
</dbReference>
<dbReference type="PROSITE" id="PS50850">
    <property type="entry name" value="MFS"/>
    <property type="match status" value="1"/>
</dbReference>
<evidence type="ECO:0000256" key="2">
    <source>
        <dbReference type="ARBA" id="ARBA00022448"/>
    </source>
</evidence>